<feature type="domain" description="GIY-YIG" evidence="2">
    <location>
        <begin position="50"/>
        <end position="138"/>
    </location>
</feature>
<dbReference type="InterPro" id="IPR003611">
    <property type="entry name" value="NUMOD3"/>
</dbReference>
<proteinExistence type="predicted"/>
<dbReference type="InterPro" id="IPR000305">
    <property type="entry name" value="GIY-YIG_endonuc"/>
</dbReference>
<dbReference type="EMBL" id="MH337273">
    <property type="protein sequence ID" value="AYU74387.1"/>
    <property type="molecule type" value="Genomic_DNA"/>
</dbReference>
<keyword evidence="3" id="KW-0255">Endonuclease</keyword>
<comment type="similarity">
    <text evidence="1">To endonucleases of group I introns of fungi and phage.</text>
</comment>
<sequence>MNGRSFEFKNACNSNISNGSPNMGSSPNNFVIYFKDLKENKRKIYKELKNKSGVYLFINDVTNDLYVGSSINLSKTMVSHFYYANSEKIGTTILIRAMKKYGLNHFSLGILEFCKKDAIECVKLEQKWIDHYKPSYNTLKIAGSSFGFTHTIDTINKLKETLRKENHPKYGYTTSNETKNAISEGIKEFYLKNDNAFKGLKGKLSPQYGIGGALVFCYNEKNEEFIFPSINAARQHFKVRWTLIKKNLDTNKYTSINDENWILQSLPRNETQNQ</sequence>
<dbReference type="AlphaFoldDB" id="A0A3G4S746"/>
<evidence type="ECO:0000313" key="3">
    <source>
        <dbReference type="EMBL" id="AYU74387.1"/>
    </source>
</evidence>
<reference evidence="3" key="1">
    <citation type="submission" date="2018-05" db="EMBL/GenBank/DDBJ databases">
        <title>Annotation and analysis of the mitochondrial genome of Coniothyrium glycines, causalagent of red leaf blotch of soybean, reveals an abundance of homing endonucleases.</title>
        <authorList>
            <person name="Frederick R.D."/>
            <person name="Stone C.L."/>
            <person name="Tooley P.W."/>
            <person name="Luster D.G."/>
            <person name="Campos B."/>
            <person name="Winegar R.A."/>
            <person name="Melcher U."/>
            <person name="Fletcher J."/>
            <person name="Blagden T."/>
        </authorList>
    </citation>
    <scope>NUCLEOTIDE SEQUENCE</scope>
    <source>
        <strain evidence="3">PG-21</strain>
    </source>
</reference>
<dbReference type="Pfam" id="PF07460">
    <property type="entry name" value="NUMOD3"/>
    <property type="match status" value="1"/>
</dbReference>
<evidence type="ECO:0000259" key="2">
    <source>
        <dbReference type="PROSITE" id="PS50164"/>
    </source>
</evidence>
<dbReference type="Gene3D" id="3.40.1440.10">
    <property type="entry name" value="GIY-YIG endonuclease"/>
    <property type="match status" value="1"/>
</dbReference>
<dbReference type="SMART" id="SM00465">
    <property type="entry name" value="GIYc"/>
    <property type="match status" value="1"/>
</dbReference>
<dbReference type="NCBIfam" id="TIGR01453">
    <property type="entry name" value="grpIintron_endo"/>
    <property type="match status" value="1"/>
</dbReference>
<dbReference type="GO" id="GO:0004519">
    <property type="term" value="F:endonuclease activity"/>
    <property type="evidence" value="ECO:0007669"/>
    <property type="project" value="UniProtKB-KW"/>
</dbReference>
<dbReference type="SUPFAM" id="SSF82771">
    <property type="entry name" value="GIY-YIG endonuclease"/>
    <property type="match status" value="1"/>
</dbReference>
<dbReference type="RefSeq" id="YP_009543497.1">
    <property type="nucleotide sequence ID" value="NC_040008.1"/>
</dbReference>
<dbReference type="PROSITE" id="PS50164">
    <property type="entry name" value="GIY_YIG"/>
    <property type="match status" value="1"/>
</dbReference>
<evidence type="ECO:0000256" key="1">
    <source>
        <dbReference type="ARBA" id="ARBA00010045"/>
    </source>
</evidence>
<keyword evidence="3" id="KW-0540">Nuclease</keyword>
<organism evidence="3">
    <name type="scientific">Coniothyrium glycines</name>
    <dbReference type="NCBI Taxonomy" id="1077358"/>
    <lineage>
        <taxon>Eukaryota</taxon>
        <taxon>Fungi</taxon>
        <taxon>Dikarya</taxon>
        <taxon>Ascomycota</taxon>
        <taxon>Pezizomycotina</taxon>
        <taxon>Dothideomycetes</taxon>
        <taxon>Pleosporomycetidae</taxon>
        <taxon>Pleosporales</taxon>
        <taxon>Pleosporineae</taxon>
        <taxon>Coniothyriaceae</taxon>
        <taxon>Coniothyrium</taxon>
    </lineage>
</organism>
<dbReference type="GeneID" id="38466385"/>
<dbReference type="InterPro" id="IPR035901">
    <property type="entry name" value="GIY-YIG_endonuc_sf"/>
</dbReference>
<dbReference type="CDD" id="cd10445">
    <property type="entry name" value="GIY-YIG_bI1_like"/>
    <property type="match status" value="1"/>
</dbReference>
<dbReference type="InterPro" id="IPR006350">
    <property type="entry name" value="Intron_endoG1"/>
</dbReference>
<dbReference type="Pfam" id="PF01541">
    <property type="entry name" value="GIY-YIG"/>
    <property type="match status" value="1"/>
</dbReference>
<dbReference type="GO" id="GO:0003677">
    <property type="term" value="F:DNA binding"/>
    <property type="evidence" value="ECO:0007669"/>
    <property type="project" value="InterPro"/>
</dbReference>
<geneLocation type="mitochondrion" evidence="3"/>
<keyword evidence="3" id="KW-0378">Hydrolase</keyword>
<protein>
    <submittedName>
        <fullName evidence="3">GIY-YIG endonuclease</fullName>
    </submittedName>
</protein>
<name>A0A3G4S746_9PLEO</name>
<keyword evidence="3" id="KW-0496">Mitochondrion</keyword>
<accession>A0A3G4S746</accession>